<evidence type="ECO:0000256" key="10">
    <source>
        <dbReference type="SAM" id="MobiDB-lite"/>
    </source>
</evidence>
<keyword evidence="2" id="KW-0132">Cell division</keyword>
<keyword evidence="6" id="KW-0573">Peptidoglycan synthesis</keyword>
<dbReference type="EC" id="2.4.1.227" evidence="13"/>
<evidence type="ECO:0000259" key="12">
    <source>
        <dbReference type="Pfam" id="PF04101"/>
    </source>
</evidence>
<evidence type="ECO:0000256" key="3">
    <source>
        <dbReference type="ARBA" id="ARBA00022676"/>
    </source>
</evidence>
<feature type="compositionally biased region" description="Basic and acidic residues" evidence="10">
    <location>
        <begin position="392"/>
        <end position="410"/>
    </location>
</feature>
<evidence type="ECO:0000259" key="11">
    <source>
        <dbReference type="Pfam" id="PF03033"/>
    </source>
</evidence>
<sequence length="576" mass="61107">RSDPHCAEHHEEAIEGHVKILITGGGTGGHLYPALAVADALKPKLGADNILFVGSNRGMESREVPEAGYGFRGLESVGFPRKPSPQLFKAMSAGVKAVRVARTILGEFAPDVVFSTGGYASAPVVFASWLARIPIVLHEQNSVPGRANRFASRKAERVFLGFSSARRFFPRRDHLRLSGNPLREQVVNGSRPRAIRQFRLEEGRKTVLVLGGSQGAHSINQAMVDALGYFGEREDVQFLIQSGQRDHEWMVERCREQPAKSWVRRFIPNMGDAYAVADLVVARAGAMTISELEACGLPSVLVPYPHAMDNHQLLNADQLREGGAAIVIEDRFLSGKDLHDQIVTLLEDHVELRKMSMNARRLARPDATEEIARALLGFGGAVDLAAAEDEREDRGRSGRGPDRGRRERPGGPRTGPGGGRDGRPDGRSDQRQDGRRGRSDSAGRDGGRPSGRRTQEGGGGERRDRGRRGGANAGEARPNGRQTESAVSAAAEVDSGAGEAAAVVTTPGAEGAPATSSRNSGASRRRRRRRGSGESRARSAGASNGGEGSGGGARGGSGDGGSPGNGGKSGATEGES</sequence>
<dbReference type="EMBL" id="JAGQHS010000063">
    <property type="protein sequence ID" value="MCA9756701.1"/>
    <property type="molecule type" value="Genomic_DNA"/>
</dbReference>
<dbReference type="Pfam" id="PF03033">
    <property type="entry name" value="Glyco_transf_28"/>
    <property type="match status" value="1"/>
</dbReference>
<protein>
    <submittedName>
        <fullName evidence="13">Undecaprenyldiphospho-muramoylpentapeptide beta-N-acetylglucosaminyltransferase</fullName>
        <ecNumber evidence="13">2.4.1.227</ecNumber>
    </submittedName>
</protein>
<dbReference type="NCBIfam" id="TIGR01133">
    <property type="entry name" value="murG"/>
    <property type="match status" value="1"/>
</dbReference>
<feature type="non-terminal residue" evidence="13">
    <location>
        <position position="1"/>
    </location>
</feature>
<dbReference type="SUPFAM" id="SSF53756">
    <property type="entry name" value="UDP-Glycosyltransferase/glycogen phosphorylase"/>
    <property type="match status" value="1"/>
</dbReference>
<evidence type="ECO:0000256" key="2">
    <source>
        <dbReference type="ARBA" id="ARBA00022618"/>
    </source>
</evidence>
<evidence type="ECO:0000256" key="9">
    <source>
        <dbReference type="ARBA" id="ARBA00023316"/>
    </source>
</evidence>
<evidence type="ECO:0000256" key="7">
    <source>
        <dbReference type="ARBA" id="ARBA00023136"/>
    </source>
</evidence>
<evidence type="ECO:0000256" key="5">
    <source>
        <dbReference type="ARBA" id="ARBA00022960"/>
    </source>
</evidence>
<dbReference type="HAMAP" id="MF_00033">
    <property type="entry name" value="MurG"/>
    <property type="match status" value="1"/>
</dbReference>
<organism evidence="13 14">
    <name type="scientific">Eiseniibacteriota bacterium</name>
    <dbReference type="NCBI Taxonomy" id="2212470"/>
    <lineage>
        <taxon>Bacteria</taxon>
        <taxon>Candidatus Eiseniibacteriota</taxon>
    </lineage>
</organism>
<dbReference type="InterPro" id="IPR007235">
    <property type="entry name" value="Glyco_trans_28_C"/>
</dbReference>
<dbReference type="GO" id="GO:0008360">
    <property type="term" value="P:regulation of cell shape"/>
    <property type="evidence" value="ECO:0007669"/>
    <property type="project" value="UniProtKB-KW"/>
</dbReference>
<evidence type="ECO:0000313" key="14">
    <source>
        <dbReference type="Proteomes" id="UP000739538"/>
    </source>
</evidence>
<dbReference type="CDD" id="cd03785">
    <property type="entry name" value="GT28_MurG"/>
    <property type="match status" value="1"/>
</dbReference>
<feature type="domain" description="Glycosyltransferase family 28 N-terminal" evidence="11">
    <location>
        <begin position="20"/>
        <end position="159"/>
    </location>
</feature>
<keyword evidence="4 13" id="KW-0808">Transferase</keyword>
<keyword evidence="9" id="KW-0961">Cell wall biogenesis/degradation</keyword>
<gene>
    <name evidence="13" type="primary">murG</name>
    <name evidence="13" type="ORF">KDA27_12930</name>
</gene>
<dbReference type="GO" id="GO:0071555">
    <property type="term" value="P:cell wall organization"/>
    <property type="evidence" value="ECO:0007669"/>
    <property type="project" value="UniProtKB-KW"/>
</dbReference>
<evidence type="ECO:0000256" key="6">
    <source>
        <dbReference type="ARBA" id="ARBA00022984"/>
    </source>
</evidence>
<dbReference type="Gene3D" id="3.40.50.2000">
    <property type="entry name" value="Glycogen Phosphorylase B"/>
    <property type="match status" value="2"/>
</dbReference>
<evidence type="ECO:0000313" key="13">
    <source>
        <dbReference type="EMBL" id="MCA9756701.1"/>
    </source>
</evidence>
<evidence type="ECO:0000256" key="1">
    <source>
        <dbReference type="ARBA" id="ARBA00022475"/>
    </source>
</evidence>
<evidence type="ECO:0000256" key="8">
    <source>
        <dbReference type="ARBA" id="ARBA00023306"/>
    </source>
</evidence>
<keyword evidence="1" id="KW-1003">Cell membrane</keyword>
<feature type="compositionally biased region" description="Basic and acidic residues" evidence="10">
    <location>
        <begin position="420"/>
        <end position="464"/>
    </location>
</feature>
<keyword evidence="5" id="KW-0133">Cell shape</keyword>
<dbReference type="GO" id="GO:0051301">
    <property type="term" value="P:cell division"/>
    <property type="evidence" value="ECO:0007669"/>
    <property type="project" value="UniProtKB-KW"/>
</dbReference>
<evidence type="ECO:0000256" key="4">
    <source>
        <dbReference type="ARBA" id="ARBA00022679"/>
    </source>
</evidence>
<reference evidence="13" key="1">
    <citation type="submission" date="2020-04" db="EMBL/GenBank/DDBJ databases">
        <authorList>
            <person name="Zhang T."/>
        </authorList>
    </citation>
    <scope>NUCLEOTIDE SEQUENCE</scope>
    <source>
        <strain evidence="13">HKST-UBA02</strain>
    </source>
</reference>
<keyword evidence="7" id="KW-0472">Membrane</keyword>
<proteinExistence type="inferred from homology"/>
<accession>A0A956NCW8</accession>
<feature type="domain" description="Glycosyl transferase family 28 C-terminal" evidence="12">
    <location>
        <begin position="206"/>
        <end position="370"/>
    </location>
</feature>
<dbReference type="InterPro" id="IPR006009">
    <property type="entry name" value="GlcNAc_MurG"/>
</dbReference>
<dbReference type="GO" id="GO:0009252">
    <property type="term" value="P:peptidoglycan biosynthetic process"/>
    <property type="evidence" value="ECO:0007669"/>
    <property type="project" value="UniProtKB-KW"/>
</dbReference>
<dbReference type="Proteomes" id="UP000739538">
    <property type="component" value="Unassembled WGS sequence"/>
</dbReference>
<keyword evidence="8" id="KW-0131">Cell cycle</keyword>
<comment type="caution">
    <text evidence="13">The sequence shown here is derived from an EMBL/GenBank/DDBJ whole genome shotgun (WGS) entry which is preliminary data.</text>
</comment>
<dbReference type="PANTHER" id="PTHR21015:SF22">
    <property type="entry name" value="GLYCOSYLTRANSFERASE"/>
    <property type="match status" value="1"/>
</dbReference>
<reference evidence="13" key="2">
    <citation type="journal article" date="2021" name="Microbiome">
        <title>Successional dynamics and alternative stable states in a saline activated sludge microbial community over 9 years.</title>
        <authorList>
            <person name="Wang Y."/>
            <person name="Ye J."/>
            <person name="Ju F."/>
            <person name="Liu L."/>
            <person name="Boyd J.A."/>
            <person name="Deng Y."/>
            <person name="Parks D.H."/>
            <person name="Jiang X."/>
            <person name="Yin X."/>
            <person name="Woodcroft B.J."/>
            <person name="Tyson G.W."/>
            <person name="Hugenholtz P."/>
            <person name="Polz M.F."/>
            <person name="Zhang T."/>
        </authorList>
    </citation>
    <scope>NUCLEOTIDE SEQUENCE</scope>
    <source>
        <strain evidence="13">HKST-UBA02</strain>
    </source>
</reference>
<dbReference type="GO" id="GO:0050511">
    <property type="term" value="F:undecaprenyldiphospho-muramoylpentapeptide beta-N-acetylglucosaminyltransferase activity"/>
    <property type="evidence" value="ECO:0007669"/>
    <property type="project" value="InterPro"/>
</dbReference>
<name>A0A956NCW8_UNCEI</name>
<feature type="compositionally biased region" description="Low complexity" evidence="10">
    <location>
        <begin position="473"/>
        <end position="504"/>
    </location>
</feature>
<dbReference type="PANTHER" id="PTHR21015">
    <property type="entry name" value="UDP-N-ACETYLGLUCOSAMINE--N-ACETYLMURAMYL-(PENTAPEPTIDE) PYROPHOSPHORYL-UNDECAPRENOL N-ACETYLGLUCOSAMINE TRANSFERASE 1"/>
    <property type="match status" value="1"/>
</dbReference>
<feature type="region of interest" description="Disordered" evidence="10">
    <location>
        <begin position="387"/>
        <end position="576"/>
    </location>
</feature>
<dbReference type="AlphaFoldDB" id="A0A956NCW8"/>
<dbReference type="InterPro" id="IPR004276">
    <property type="entry name" value="GlycoTrans_28_N"/>
</dbReference>
<feature type="compositionally biased region" description="Gly residues" evidence="10">
    <location>
        <begin position="543"/>
        <end position="569"/>
    </location>
</feature>
<keyword evidence="3 13" id="KW-0328">Glycosyltransferase</keyword>
<dbReference type="GO" id="GO:0005975">
    <property type="term" value="P:carbohydrate metabolic process"/>
    <property type="evidence" value="ECO:0007669"/>
    <property type="project" value="InterPro"/>
</dbReference>
<dbReference type="Pfam" id="PF04101">
    <property type="entry name" value="Glyco_tran_28_C"/>
    <property type="match status" value="1"/>
</dbReference>